<accession>A0ABV0SEE4</accession>
<name>A0ABV0SEE4_9TELE</name>
<keyword evidence="3" id="KW-1185">Reference proteome</keyword>
<evidence type="ECO:0000313" key="3">
    <source>
        <dbReference type="Proteomes" id="UP001434883"/>
    </source>
</evidence>
<organism evidence="2 3">
    <name type="scientific">Xenoophorus captivus</name>
    <dbReference type="NCBI Taxonomy" id="1517983"/>
    <lineage>
        <taxon>Eukaryota</taxon>
        <taxon>Metazoa</taxon>
        <taxon>Chordata</taxon>
        <taxon>Craniata</taxon>
        <taxon>Vertebrata</taxon>
        <taxon>Euteleostomi</taxon>
        <taxon>Actinopterygii</taxon>
        <taxon>Neopterygii</taxon>
        <taxon>Teleostei</taxon>
        <taxon>Neoteleostei</taxon>
        <taxon>Acanthomorphata</taxon>
        <taxon>Ovalentaria</taxon>
        <taxon>Atherinomorphae</taxon>
        <taxon>Cyprinodontiformes</taxon>
        <taxon>Goodeidae</taxon>
        <taxon>Xenoophorus</taxon>
    </lineage>
</organism>
<gene>
    <name evidence="2" type="ORF">XENOCAPTIV_010075</name>
</gene>
<protein>
    <submittedName>
        <fullName evidence="2">Uncharacterized protein</fullName>
    </submittedName>
</protein>
<evidence type="ECO:0000256" key="1">
    <source>
        <dbReference type="SAM" id="Phobius"/>
    </source>
</evidence>
<comment type="caution">
    <text evidence="2">The sequence shown here is derived from an EMBL/GenBank/DDBJ whole genome shotgun (WGS) entry which is preliminary data.</text>
</comment>
<keyword evidence="1" id="KW-0472">Membrane</keyword>
<evidence type="ECO:0000313" key="2">
    <source>
        <dbReference type="EMBL" id="MEQ2218927.1"/>
    </source>
</evidence>
<reference evidence="2 3" key="1">
    <citation type="submission" date="2021-06" db="EMBL/GenBank/DDBJ databases">
        <authorList>
            <person name="Palmer J.M."/>
        </authorList>
    </citation>
    <scope>NUCLEOTIDE SEQUENCE [LARGE SCALE GENOMIC DNA]</scope>
    <source>
        <strain evidence="2 3">XC_2019</strain>
        <tissue evidence="2">Muscle</tissue>
    </source>
</reference>
<feature type="transmembrane region" description="Helical" evidence="1">
    <location>
        <begin position="69"/>
        <end position="86"/>
    </location>
</feature>
<keyword evidence="1" id="KW-0812">Transmembrane</keyword>
<proteinExistence type="predicted"/>
<dbReference type="EMBL" id="JAHRIN010077846">
    <property type="protein sequence ID" value="MEQ2218927.1"/>
    <property type="molecule type" value="Genomic_DNA"/>
</dbReference>
<keyword evidence="1" id="KW-1133">Transmembrane helix</keyword>
<sequence length="88" mass="9718">MLGSLDVLYSVLIQKLMAVYEEQEAQQRDVADTSLTPSPDLHQAELSVFQPITGGEIEVNSSALKSSKFVFSYFVLMLAMSSFAVNRV</sequence>
<dbReference type="Proteomes" id="UP001434883">
    <property type="component" value="Unassembled WGS sequence"/>
</dbReference>